<dbReference type="Proteomes" id="UP001168821">
    <property type="component" value="Unassembled WGS sequence"/>
</dbReference>
<comment type="caution">
    <text evidence="2">The sequence shown here is derived from an EMBL/GenBank/DDBJ whole genome shotgun (WGS) entry which is preliminary data.</text>
</comment>
<reference evidence="2" key="1">
    <citation type="journal article" date="2023" name="G3 (Bethesda)">
        <title>Whole genome assemblies of Zophobas morio and Tenebrio molitor.</title>
        <authorList>
            <person name="Kaur S."/>
            <person name="Stinson S.A."/>
            <person name="diCenzo G.C."/>
        </authorList>
    </citation>
    <scope>NUCLEOTIDE SEQUENCE</scope>
    <source>
        <strain evidence="2">QUZm001</strain>
    </source>
</reference>
<evidence type="ECO:0000313" key="3">
    <source>
        <dbReference type="Proteomes" id="UP001168821"/>
    </source>
</evidence>
<name>A0AA38HQ28_9CUCU</name>
<organism evidence="2 3">
    <name type="scientific">Zophobas morio</name>
    <dbReference type="NCBI Taxonomy" id="2755281"/>
    <lineage>
        <taxon>Eukaryota</taxon>
        <taxon>Metazoa</taxon>
        <taxon>Ecdysozoa</taxon>
        <taxon>Arthropoda</taxon>
        <taxon>Hexapoda</taxon>
        <taxon>Insecta</taxon>
        <taxon>Pterygota</taxon>
        <taxon>Neoptera</taxon>
        <taxon>Endopterygota</taxon>
        <taxon>Coleoptera</taxon>
        <taxon>Polyphaga</taxon>
        <taxon>Cucujiformia</taxon>
        <taxon>Tenebrionidae</taxon>
        <taxon>Zophobas</taxon>
    </lineage>
</organism>
<feature type="region of interest" description="Disordered" evidence="1">
    <location>
        <begin position="129"/>
        <end position="224"/>
    </location>
</feature>
<evidence type="ECO:0000256" key="1">
    <source>
        <dbReference type="SAM" id="MobiDB-lite"/>
    </source>
</evidence>
<accession>A0AA38HQ28</accession>
<feature type="compositionally biased region" description="Basic and acidic residues" evidence="1">
    <location>
        <begin position="175"/>
        <end position="203"/>
    </location>
</feature>
<protein>
    <submittedName>
        <fullName evidence="2">Uncharacterized protein</fullName>
    </submittedName>
</protein>
<sequence>MADSDVHAGIALCGKCKIKVVNAVKCKTCSQRFHYSCAKLTKNVVIVDGKSVICCEKNNSAVTSDETMFADRSELHQDEQIKWEEVNPLLFKYIIHDKDALIASLRTEILLLNQQLDILRDVRQPCKTARSEEESNQNTDINTKKHQVPKKKVNNEMSKLDRQSSLRENITTTIVDKELEMENNDPEKTNEKRNGDDKYEWKTEKKKRNNKPQPIVGSSSSPSVLKGVPKMAYIHIYRLMPNTDTEEVTNHLKPIAPEVTVQKLNSRYPSEYSSFQLTVNFENREAVMNPAIWPSGTKLNRFFHLRPTTKPST</sequence>
<keyword evidence="3" id="KW-1185">Reference proteome</keyword>
<proteinExistence type="predicted"/>
<evidence type="ECO:0000313" key="2">
    <source>
        <dbReference type="EMBL" id="KAJ3640991.1"/>
    </source>
</evidence>
<gene>
    <name evidence="2" type="ORF">Zmor_027521</name>
</gene>
<dbReference type="EMBL" id="JALNTZ010000009">
    <property type="protein sequence ID" value="KAJ3640991.1"/>
    <property type="molecule type" value="Genomic_DNA"/>
</dbReference>
<dbReference type="AlphaFoldDB" id="A0AA38HQ28"/>